<proteinExistence type="predicted"/>
<dbReference type="InterPro" id="IPR025528">
    <property type="entry name" value="BrnA_antitoxin"/>
</dbReference>
<dbReference type="Proteomes" id="UP000316584">
    <property type="component" value="Chromosome"/>
</dbReference>
<reference evidence="1 2" key="1">
    <citation type="submission" date="2019-07" db="EMBL/GenBank/DDBJ databases">
        <title>Full genome sequence of Luteimonas sp. Gr-4.</title>
        <authorList>
            <person name="Im W.-T."/>
        </authorList>
    </citation>
    <scope>NUCLEOTIDE SEQUENCE [LARGE SCALE GENOMIC DNA]</scope>
    <source>
        <strain evidence="1 2">Gr-4</strain>
    </source>
</reference>
<evidence type="ECO:0000313" key="2">
    <source>
        <dbReference type="Proteomes" id="UP000316584"/>
    </source>
</evidence>
<protein>
    <submittedName>
        <fullName evidence="1">BrnA antitoxin family protein</fullName>
    </submittedName>
</protein>
<organism evidence="1 2">
    <name type="scientific">Luteimonas granuli</name>
    <dbReference type="NCBI Taxonomy" id="1176533"/>
    <lineage>
        <taxon>Bacteria</taxon>
        <taxon>Pseudomonadati</taxon>
        <taxon>Pseudomonadota</taxon>
        <taxon>Gammaproteobacteria</taxon>
        <taxon>Lysobacterales</taxon>
        <taxon>Lysobacteraceae</taxon>
        <taxon>Luteimonas</taxon>
    </lineage>
</organism>
<dbReference type="EMBL" id="CP042218">
    <property type="protein sequence ID" value="QDW66356.1"/>
    <property type="molecule type" value="Genomic_DNA"/>
</dbReference>
<dbReference type="AlphaFoldDB" id="A0A518N360"/>
<dbReference type="KEGG" id="lug:FPZ22_05140"/>
<dbReference type="Pfam" id="PF14384">
    <property type="entry name" value="BrnA_antitoxin"/>
    <property type="match status" value="1"/>
</dbReference>
<dbReference type="OrthoDB" id="5297245at2"/>
<name>A0A518N360_9GAMM</name>
<sequence length="114" mass="12861">MSSDEDILDSYVNDAKTARRGAVLSSEGKTRITMYLDNRVIEHFREVATAKGRGYQTEINDCLVAAMERHRQKPVPSRTFVQGLVITSTVQSRHVREPVARPLRTRSSVFARLG</sequence>
<gene>
    <name evidence="1" type="ORF">FPZ22_05140</name>
</gene>
<dbReference type="RefSeq" id="WP_144891025.1">
    <property type="nucleotide sequence ID" value="NZ_CP042218.1"/>
</dbReference>
<keyword evidence="2" id="KW-1185">Reference proteome</keyword>
<evidence type="ECO:0000313" key="1">
    <source>
        <dbReference type="EMBL" id="QDW66356.1"/>
    </source>
</evidence>
<accession>A0A518N360</accession>